<dbReference type="InterPro" id="IPR036291">
    <property type="entry name" value="NAD(P)-bd_dom_sf"/>
</dbReference>
<dbReference type="InterPro" id="IPR041618">
    <property type="entry name" value="PKS_DE"/>
</dbReference>
<evidence type="ECO:0000259" key="6">
    <source>
        <dbReference type="PROSITE" id="PS50075"/>
    </source>
</evidence>
<dbReference type="InterPro" id="IPR020841">
    <property type="entry name" value="PKS_Beta-ketoAc_synthase_dom"/>
</dbReference>
<dbReference type="Pfam" id="PF08659">
    <property type="entry name" value="KR"/>
    <property type="match status" value="1"/>
</dbReference>
<dbReference type="SMART" id="SM01294">
    <property type="entry name" value="PKS_PP_betabranch"/>
    <property type="match status" value="1"/>
</dbReference>
<dbReference type="InterPro" id="IPR032821">
    <property type="entry name" value="PKS_assoc"/>
</dbReference>
<dbReference type="SMART" id="SM00827">
    <property type="entry name" value="PKS_AT"/>
    <property type="match status" value="2"/>
</dbReference>
<dbReference type="InterPro" id="IPR014030">
    <property type="entry name" value="Ketoacyl_synth_N"/>
</dbReference>
<dbReference type="Proteomes" id="UP001551695">
    <property type="component" value="Unassembled WGS sequence"/>
</dbReference>
<dbReference type="InterPro" id="IPR016039">
    <property type="entry name" value="Thiolase-like"/>
</dbReference>
<dbReference type="Gene3D" id="3.40.50.720">
    <property type="entry name" value="NAD(P)-binding Rossmann-like Domain"/>
    <property type="match status" value="1"/>
</dbReference>
<dbReference type="InterPro" id="IPR013968">
    <property type="entry name" value="PKS_KR"/>
</dbReference>
<dbReference type="Gene3D" id="6.10.140.1830">
    <property type="match status" value="1"/>
</dbReference>
<dbReference type="PROSITE" id="PS52004">
    <property type="entry name" value="KS3_2"/>
    <property type="match status" value="2"/>
</dbReference>
<evidence type="ECO:0000256" key="1">
    <source>
        <dbReference type="ARBA" id="ARBA00022450"/>
    </source>
</evidence>
<dbReference type="PROSITE" id="PS00606">
    <property type="entry name" value="KS3_1"/>
    <property type="match status" value="1"/>
</dbReference>
<dbReference type="Pfam" id="PF00698">
    <property type="entry name" value="Acyl_transf_1"/>
    <property type="match status" value="2"/>
</dbReference>
<dbReference type="InterPro" id="IPR016035">
    <property type="entry name" value="Acyl_Trfase/lysoPLipase"/>
</dbReference>
<dbReference type="Gene3D" id="3.40.366.10">
    <property type="entry name" value="Malonyl-Coenzyme A Acyl Carrier Protein, domain 2"/>
    <property type="match status" value="2"/>
</dbReference>
<dbReference type="InterPro" id="IPR014043">
    <property type="entry name" value="Acyl_transferase_dom"/>
</dbReference>
<evidence type="ECO:0000259" key="7">
    <source>
        <dbReference type="PROSITE" id="PS52004"/>
    </source>
</evidence>
<dbReference type="Pfam" id="PF18369">
    <property type="entry name" value="PKS_DE"/>
    <property type="match status" value="1"/>
</dbReference>
<dbReference type="PANTHER" id="PTHR43775">
    <property type="entry name" value="FATTY ACID SYNTHASE"/>
    <property type="match status" value="1"/>
</dbReference>
<feature type="compositionally biased region" description="Basic and acidic residues" evidence="5">
    <location>
        <begin position="1060"/>
        <end position="1071"/>
    </location>
</feature>
<feature type="domain" description="Ketosynthase family 3 (KS3)" evidence="7">
    <location>
        <begin position="1074"/>
        <end position="1497"/>
    </location>
</feature>
<dbReference type="SUPFAM" id="SSF52151">
    <property type="entry name" value="FabD/lysophospholipase-like"/>
    <property type="match status" value="2"/>
</dbReference>
<dbReference type="InterPro" id="IPR036736">
    <property type="entry name" value="ACP-like_sf"/>
</dbReference>
<dbReference type="Pfam" id="PF00109">
    <property type="entry name" value="ketoacyl-synt"/>
    <property type="match status" value="2"/>
</dbReference>
<dbReference type="Gene3D" id="3.30.70.3290">
    <property type="match status" value="2"/>
</dbReference>
<comment type="caution">
    <text evidence="8">The sequence shown here is derived from an EMBL/GenBank/DDBJ whole genome shotgun (WGS) entry which is preliminary data.</text>
</comment>
<keyword evidence="4" id="KW-0012">Acyltransferase</keyword>
<keyword evidence="3" id="KW-0808">Transferase</keyword>
<dbReference type="SUPFAM" id="SSF55048">
    <property type="entry name" value="Probable ACP-binding domain of malonyl-CoA ACP transacylase"/>
    <property type="match status" value="2"/>
</dbReference>
<evidence type="ECO:0000256" key="4">
    <source>
        <dbReference type="ARBA" id="ARBA00023315"/>
    </source>
</evidence>
<evidence type="ECO:0000256" key="5">
    <source>
        <dbReference type="SAM" id="MobiDB-lite"/>
    </source>
</evidence>
<feature type="domain" description="Carrier" evidence="6">
    <location>
        <begin position="2498"/>
        <end position="2576"/>
    </location>
</feature>
<evidence type="ECO:0000256" key="2">
    <source>
        <dbReference type="ARBA" id="ARBA00022553"/>
    </source>
</evidence>
<dbReference type="SMART" id="SM00823">
    <property type="entry name" value="PKS_PP"/>
    <property type="match status" value="2"/>
</dbReference>
<dbReference type="SMART" id="SM00822">
    <property type="entry name" value="PKS_KR"/>
    <property type="match status" value="1"/>
</dbReference>
<name>A0ABV3FTA5_9NOCA</name>
<protein>
    <submittedName>
        <fullName evidence="8">Type I polyketide synthase</fullName>
    </submittedName>
</protein>
<dbReference type="SMART" id="SM00825">
    <property type="entry name" value="PKS_KS"/>
    <property type="match status" value="2"/>
</dbReference>
<accession>A0ABV3FTA5</accession>
<dbReference type="Pfam" id="PF16197">
    <property type="entry name" value="KAsynt_C_assoc"/>
    <property type="match status" value="2"/>
</dbReference>
<keyword evidence="1" id="KW-0596">Phosphopantetheine</keyword>
<dbReference type="PANTHER" id="PTHR43775:SF51">
    <property type="entry name" value="INACTIVE PHENOLPHTHIOCEROL SYNTHESIS POLYKETIDE SYNTHASE TYPE I PKS1-RELATED"/>
    <property type="match status" value="1"/>
</dbReference>
<dbReference type="InterPro" id="IPR001227">
    <property type="entry name" value="Ac_transferase_dom_sf"/>
</dbReference>
<dbReference type="SUPFAM" id="SSF47336">
    <property type="entry name" value="ACP-like"/>
    <property type="match status" value="2"/>
</dbReference>
<dbReference type="CDD" id="cd08952">
    <property type="entry name" value="KR_1_SDR_x"/>
    <property type="match status" value="1"/>
</dbReference>
<dbReference type="InterPro" id="IPR014031">
    <property type="entry name" value="Ketoacyl_synth_C"/>
</dbReference>
<evidence type="ECO:0000313" key="9">
    <source>
        <dbReference type="Proteomes" id="UP001551695"/>
    </source>
</evidence>
<keyword evidence="2" id="KW-0597">Phosphoprotein</keyword>
<keyword evidence="9" id="KW-1185">Reference proteome</keyword>
<dbReference type="InterPro" id="IPR057326">
    <property type="entry name" value="KR_dom"/>
</dbReference>
<dbReference type="InterPro" id="IPR016036">
    <property type="entry name" value="Malonyl_transacylase_ACP-bd"/>
</dbReference>
<evidence type="ECO:0000313" key="8">
    <source>
        <dbReference type="EMBL" id="MEV0708655.1"/>
    </source>
</evidence>
<evidence type="ECO:0000256" key="3">
    <source>
        <dbReference type="ARBA" id="ARBA00022679"/>
    </source>
</evidence>
<feature type="domain" description="Carrier" evidence="6">
    <location>
        <begin position="976"/>
        <end position="1051"/>
    </location>
</feature>
<dbReference type="Pfam" id="PF02801">
    <property type="entry name" value="Ketoacyl-synt_C"/>
    <property type="match status" value="2"/>
</dbReference>
<dbReference type="Gene3D" id="1.10.1200.10">
    <property type="entry name" value="ACP-like"/>
    <property type="match status" value="2"/>
</dbReference>
<reference evidence="8 9" key="1">
    <citation type="submission" date="2024-06" db="EMBL/GenBank/DDBJ databases">
        <title>The Natural Products Discovery Center: Release of the First 8490 Sequenced Strains for Exploring Actinobacteria Biosynthetic Diversity.</title>
        <authorList>
            <person name="Kalkreuter E."/>
            <person name="Kautsar S.A."/>
            <person name="Yang D."/>
            <person name="Bader C.D."/>
            <person name="Teijaro C.N."/>
            <person name="Fluegel L."/>
            <person name="Davis C.M."/>
            <person name="Simpson J.R."/>
            <person name="Lauterbach L."/>
            <person name="Steele A.D."/>
            <person name="Gui C."/>
            <person name="Meng S."/>
            <person name="Li G."/>
            <person name="Viehrig K."/>
            <person name="Ye F."/>
            <person name="Su P."/>
            <person name="Kiefer A.F."/>
            <person name="Nichols A."/>
            <person name="Cepeda A.J."/>
            <person name="Yan W."/>
            <person name="Fan B."/>
            <person name="Jiang Y."/>
            <person name="Adhikari A."/>
            <person name="Zheng C.-J."/>
            <person name="Schuster L."/>
            <person name="Cowan T.M."/>
            <person name="Smanski M.J."/>
            <person name="Chevrette M.G."/>
            <person name="De Carvalho L.P.S."/>
            <person name="Shen B."/>
        </authorList>
    </citation>
    <scope>NUCLEOTIDE SEQUENCE [LARGE SCALE GENOMIC DNA]</scope>
    <source>
        <strain evidence="8 9">NPDC050403</strain>
    </source>
</reference>
<organism evidence="8 9">
    <name type="scientific">Nocardia aurea</name>
    <dbReference type="NCBI Taxonomy" id="2144174"/>
    <lineage>
        <taxon>Bacteria</taxon>
        <taxon>Bacillati</taxon>
        <taxon>Actinomycetota</taxon>
        <taxon>Actinomycetes</taxon>
        <taxon>Mycobacteriales</taxon>
        <taxon>Nocardiaceae</taxon>
        <taxon>Nocardia</taxon>
    </lineage>
</organism>
<feature type="region of interest" description="Disordered" evidence="5">
    <location>
        <begin position="1054"/>
        <end position="1074"/>
    </location>
</feature>
<dbReference type="InterPro" id="IPR009081">
    <property type="entry name" value="PP-bd_ACP"/>
</dbReference>
<dbReference type="Gene3D" id="3.40.47.10">
    <property type="match status" value="2"/>
</dbReference>
<dbReference type="InterPro" id="IPR018201">
    <property type="entry name" value="Ketoacyl_synth_AS"/>
</dbReference>
<dbReference type="NCBIfam" id="NF045894">
    <property type="entry name" value="PKS_plus_SDR"/>
    <property type="match status" value="1"/>
</dbReference>
<dbReference type="PROSITE" id="PS50075">
    <property type="entry name" value="CARRIER"/>
    <property type="match status" value="2"/>
</dbReference>
<gene>
    <name evidence="8" type="ORF">AB0I48_13905</name>
</gene>
<dbReference type="EMBL" id="JBFAKC010000005">
    <property type="protein sequence ID" value="MEV0708655.1"/>
    <property type="molecule type" value="Genomic_DNA"/>
</dbReference>
<dbReference type="SUPFAM" id="SSF53901">
    <property type="entry name" value="Thiolase-like"/>
    <property type="match status" value="2"/>
</dbReference>
<dbReference type="CDD" id="cd00833">
    <property type="entry name" value="PKS"/>
    <property type="match status" value="2"/>
</dbReference>
<proteinExistence type="predicted"/>
<feature type="domain" description="Ketosynthase family 3 (KS3)" evidence="7">
    <location>
        <begin position="11"/>
        <end position="426"/>
    </location>
</feature>
<dbReference type="RefSeq" id="WP_357783558.1">
    <property type="nucleotide sequence ID" value="NZ_JBFAKC010000005.1"/>
</dbReference>
<dbReference type="InterPro" id="IPR050091">
    <property type="entry name" value="PKS_NRPS_Biosynth_Enz"/>
</dbReference>
<dbReference type="InterPro" id="IPR020806">
    <property type="entry name" value="PKS_PP-bd"/>
</dbReference>
<sequence>MAETPGNGSEFSPVAVIGLACRLPGANDPAEFERLLRHGESAIGTPSAGRLTADPRIEGLVGGFLDKVDEFDAEFFGIAPREAVAVDPQQRLLLELAWEAAEDANIPMTALRGSDTGVYVGAIASDYAALVQEAGDAAVTRHTLTGLSRGVLANRISYTFGLRGASLTVDSAQSSGLAAVHLACACLGSGESTTAFVAAANLNLGRGSAVTAQRFGGVSASGRASVFDADADGYVRGEGAVVLLLKSLEQARADGDRVHAVIRGTALNNDGASPGLTVPTAAAQAAAIERALRRANLRADDVRYVELHGTGTKVGDPVEAEALALAIGRARSSDDPLLVGSVKPNVGHLEGAAGLVGLLKAIVSVRGPEIPATLNHDRPHPGIDLEGSNLRVVTAAEPWQHADRRVIAGVSSFGMGGTNVHVLIERASAGAELETRPGVVGAAQADSRPGDVTPFVISGVSAAALAGQAARLAEFATRDDADPTSIASGLARDRVVFGTRGVVLAADRAALVAGATGLARGRTVPGIVTSAGAVGGVGVVFGGQGSQRAGAGAALYERFPAFRSSFDAAASALDRHLAGAVEHTVREVAFGADGTAGLIDSTVYTQAVVFALETALYSLLRSWSIEIAAVAGHSIGGVVAAHVAGVLSLDDAARLVAARGRLMGSLPSGGAMIAVEATEAEVLEMISSVAGDAHRDVSIAAVNAPRAVVISGSEDAVTRVADAHSAAGRRTKRLAVSHAFHSAAMEPVLAEFETVVAGSTFAEPHGPALISDVTGKVVTRAELADPTYWTRHLRGTVRFADTVATMRALGVGVFVEASADAVLAPSISAGLDQADGAVAVIPTLRRGRDEIATTATAAATVFTNGHHVDWAEIVPPARRIQLPTYAFQRKRYWIDLPARSTEPAATEISDVTDPADGVAGPTVRVNSDVVVASVRSHETELVTATTRPDVVPATPATGAAWVNAPVEPAGATIAHSALAETVLGTTAAVLGYADPSALSSDRTFKELGLDSLGASELARGLSGELGIRIAATAVYDFPTPAALTAHLDARLSGTAPDDSATVRHERARPDDSTDDPIAIVALSGRFPGADTPEQLWDLVAGGGQAIGDFPDDRGWDLAALFDPSGTESGSSYVRHGGFVRDAAHFDAAFFGISPREAAAMDPQQRLVLEAAWELFERARIVPGTLAGSRTAVYLGATPQEYGPRLHQMPDVAEGYGLTGLSPSVLSGRVAYTFGLAGPAITVDTACSSSLVALHLAVRALRAGEVDLAIAGGVTVMSNPGMFTEFSRQRGLAPDGRCKAFAAGADGTGWAEAVSLVLVERLSDARRLGHDILAVVRGSAVNQDGASNGLTAPNGPAQQRVIQEALADAGLRASDVDVVEAHGTGTALGDPIEAQALLATYGRDRSEPLWLGSLKSNIGHTQAAAGTAGLTKAVLALRHRTIPATLHVDAPSPHVDWSAGAVRLVTEARPWLPGPRPRRAGISSFGISGTNAHVIIEEAPVAVIPPAASADEFHGGQLPFVLSGGSAEALRAQAGRLAAGDIGSNIAEFASALVRDRTVFGTRAVVTADGVGDLVAGLTALADGRSAPEVTVGPGSAAGGKVAVVFGGQGSQRAGAGRELYERFPMFRAAFDRAVELLDGHLDGVGQHSIRDIAFGAAGTEGLIDATVFTQPVVFAVETALFRLIESWGIDVAVVAGHSIGGVVAAHVAGALSLEDAARLVAARGRLMGSLPSGGAMVAVEATEGEVLEAIARSVVDHRGGGISIAAVNGSRSLVISGADAAVQAVAAELSDTGRRTKRLPVSHAFHSSLMEPVLAEFDAVVAGLSFRPTQLVLVSDSTGEVLADDELADPRYWVRHLRGTVRFADAVRTARDAGAELFLELGAQAVLTPAVASTLEEHDRGGVAVAALRGDRAETLGLFRAAATVFTHGHDVDWTAIVAPARPITLPTYAFQRQRYWLDAPAITTVEKRTGEDWFWERVRAHDAAALADELGVDAAAAPLSAVLPALDAWRARRRDGETLDSWTYLVRWRAISVTGQRPSRGDHWLLVAPGTGGANTWVAAISETLERSGATASTVFIDTETDRADIATALAAREQPARIVSLLPLAPESEARATGVALVQAVADLGLTADFRVVTSGAVAVVADESVREPWRAWHWAFTAAAVAEGAVRGGGLVDVPAEPDDALAARAVAALSNTVGERELAVRESGTWTRRLVRATPSRSTARVWRPTGTVLITGGTGALGARVARRLASNGATELLLVSRRGLDAPGARDLVDELERLGAHVTVAACDIGDRSALSAVLADIPEERPLTDVVHTAAVLDDALIDGLDRERIERVHRVKAGGAEHLHALTAHLPLSSFVLFSSVTGTVTTAGQANYGPGNAFSDAFAEYRRSLGLPATAIAWGHWDGAGIASPEAQTHLRRAGLRPMDPELAIDALERAVTSDHTRVVVADVDWTATARTAHARLVEDLLPVTGDTDEPTRAGGFAERITDTDPAERVRAVQAMVRAEVAAVLGFGSAAAVADERSLRDQGFTSLSAMELRNRLREVTALDLPATVVFDHPTVPELADLILGLLIPHTPTVLESVLGDLERITALLSGADLTGDERAVAAEHLRRVVDSSVLAPTGAVGRAVELSTATDDDLIDFIGTELGIS</sequence>
<dbReference type="Pfam" id="PF00550">
    <property type="entry name" value="PP-binding"/>
    <property type="match status" value="2"/>
</dbReference>
<dbReference type="SUPFAM" id="SSF51735">
    <property type="entry name" value="NAD(P)-binding Rossmann-fold domains"/>
    <property type="match status" value="2"/>
</dbReference>